<dbReference type="Pfam" id="PF20247">
    <property type="entry name" value="DUF6602"/>
    <property type="match status" value="1"/>
</dbReference>
<organism evidence="2 3">
    <name type="scientific">Antrihabitans stalactiti</name>
    <dbReference type="NCBI Taxonomy" id="2584121"/>
    <lineage>
        <taxon>Bacteria</taxon>
        <taxon>Bacillati</taxon>
        <taxon>Actinomycetota</taxon>
        <taxon>Actinomycetes</taxon>
        <taxon>Mycobacteriales</taxon>
        <taxon>Nocardiaceae</taxon>
        <taxon>Antrihabitans</taxon>
    </lineage>
</organism>
<dbReference type="Proteomes" id="UP000535543">
    <property type="component" value="Unassembled WGS sequence"/>
</dbReference>
<dbReference type="CDD" id="cd21173">
    <property type="entry name" value="NucC-like"/>
    <property type="match status" value="1"/>
</dbReference>
<accession>A0A848KF58</accession>
<proteinExistence type="predicted"/>
<keyword evidence="3" id="KW-1185">Reference proteome</keyword>
<dbReference type="RefSeq" id="WP_169585546.1">
    <property type="nucleotide sequence ID" value="NZ_VCQU01000002.1"/>
</dbReference>
<gene>
    <name evidence="2" type="ORF">FGL95_07195</name>
</gene>
<feature type="domain" description="DUF6602" evidence="1">
    <location>
        <begin position="31"/>
        <end position="134"/>
    </location>
</feature>
<name>A0A848KF58_9NOCA</name>
<evidence type="ECO:0000313" key="3">
    <source>
        <dbReference type="Proteomes" id="UP000535543"/>
    </source>
</evidence>
<dbReference type="AlphaFoldDB" id="A0A848KF58"/>
<evidence type="ECO:0000313" key="2">
    <source>
        <dbReference type="EMBL" id="NMN94820.1"/>
    </source>
</evidence>
<dbReference type="EMBL" id="VCQU01000002">
    <property type="protein sequence ID" value="NMN94820.1"/>
    <property type="molecule type" value="Genomic_DNA"/>
</dbReference>
<sequence>MTDAPEDPILRTRFEDVLGIVERRLAHSLEEARAGMEHKGNKGSAVEAATRDTLRKYLPRHLDVGHGEIYDAFGDGTGQVDIIVTNDEHPIRYPNDEPGPHIFDGVAAVGEVKSILTTTNLREIIESASKVKRLRTTPIKGDVVTNQSPEYQAKTLCLPPYFVVALENRIAMPTIREILTLAPLVEPPDGKDGPAQHAVDAVFVLGESVCWNLRSGQGPILLGQPPLTGWTSFSTHVPLAWMIGWLHKAMPRIRRTESVMTPYLFPFDEHKAYMAQQSASFEFSDDRS</sequence>
<comment type="caution">
    <text evidence="2">The sequence shown here is derived from an EMBL/GenBank/DDBJ whole genome shotgun (WGS) entry which is preliminary data.</text>
</comment>
<reference evidence="2 3" key="1">
    <citation type="submission" date="2019-05" db="EMBL/GenBank/DDBJ databases">
        <authorList>
            <person name="Lee S.D."/>
        </authorList>
    </citation>
    <scope>NUCLEOTIDE SEQUENCE [LARGE SCALE GENOMIC DNA]</scope>
    <source>
        <strain evidence="2 3">YC2-7</strain>
    </source>
</reference>
<dbReference type="InterPro" id="IPR046537">
    <property type="entry name" value="DUF6602"/>
</dbReference>
<protein>
    <recommendedName>
        <fullName evidence="1">DUF6602 domain-containing protein</fullName>
    </recommendedName>
</protein>
<reference evidence="2 3" key="2">
    <citation type="submission" date="2020-06" db="EMBL/GenBank/DDBJ databases">
        <title>Antribacter stalactiti gen. nov., sp. nov., a new member of the family Nacardiaceae isolated from a cave.</title>
        <authorList>
            <person name="Kim I.S."/>
        </authorList>
    </citation>
    <scope>NUCLEOTIDE SEQUENCE [LARGE SCALE GENOMIC DNA]</scope>
    <source>
        <strain evidence="2 3">YC2-7</strain>
    </source>
</reference>
<evidence type="ECO:0000259" key="1">
    <source>
        <dbReference type="Pfam" id="PF20247"/>
    </source>
</evidence>